<evidence type="ECO:0000313" key="3">
    <source>
        <dbReference type="Proteomes" id="UP000275078"/>
    </source>
</evidence>
<evidence type="ECO:0000256" key="1">
    <source>
        <dbReference type="SAM" id="SignalP"/>
    </source>
</evidence>
<keyword evidence="1" id="KW-0732">Signal</keyword>
<dbReference type="AlphaFoldDB" id="A0A3N4IB59"/>
<name>A0A3N4IB59_ASCIM</name>
<proteinExistence type="predicted"/>
<protein>
    <submittedName>
        <fullName evidence="2">Uncharacterized protein</fullName>
    </submittedName>
</protein>
<dbReference type="EMBL" id="ML119675">
    <property type="protein sequence ID" value="RPA81898.1"/>
    <property type="molecule type" value="Genomic_DNA"/>
</dbReference>
<feature type="chain" id="PRO_5018182657" evidence="1">
    <location>
        <begin position="24"/>
        <end position="91"/>
    </location>
</feature>
<sequence>MTRFIVSYILLPLLFWILAPVKLKSPDCYEELKGHITNKGGKLKSGPPHDENNNPIIQYYCCKDCSLFNELKGHREVETITAYEDMDDLVN</sequence>
<organism evidence="2 3">
    <name type="scientific">Ascobolus immersus RN42</name>
    <dbReference type="NCBI Taxonomy" id="1160509"/>
    <lineage>
        <taxon>Eukaryota</taxon>
        <taxon>Fungi</taxon>
        <taxon>Dikarya</taxon>
        <taxon>Ascomycota</taxon>
        <taxon>Pezizomycotina</taxon>
        <taxon>Pezizomycetes</taxon>
        <taxon>Pezizales</taxon>
        <taxon>Ascobolaceae</taxon>
        <taxon>Ascobolus</taxon>
    </lineage>
</organism>
<gene>
    <name evidence="2" type="ORF">BJ508DRAFT_361523</name>
</gene>
<keyword evidence="3" id="KW-1185">Reference proteome</keyword>
<feature type="signal peptide" evidence="1">
    <location>
        <begin position="1"/>
        <end position="23"/>
    </location>
</feature>
<accession>A0A3N4IB59</accession>
<dbReference type="Proteomes" id="UP000275078">
    <property type="component" value="Unassembled WGS sequence"/>
</dbReference>
<evidence type="ECO:0000313" key="2">
    <source>
        <dbReference type="EMBL" id="RPA81898.1"/>
    </source>
</evidence>
<reference evidence="2 3" key="1">
    <citation type="journal article" date="2018" name="Nat. Ecol. Evol.">
        <title>Pezizomycetes genomes reveal the molecular basis of ectomycorrhizal truffle lifestyle.</title>
        <authorList>
            <person name="Murat C."/>
            <person name="Payen T."/>
            <person name="Noel B."/>
            <person name="Kuo A."/>
            <person name="Morin E."/>
            <person name="Chen J."/>
            <person name="Kohler A."/>
            <person name="Krizsan K."/>
            <person name="Balestrini R."/>
            <person name="Da Silva C."/>
            <person name="Montanini B."/>
            <person name="Hainaut M."/>
            <person name="Levati E."/>
            <person name="Barry K.W."/>
            <person name="Belfiori B."/>
            <person name="Cichocki N."/>
            <person name="Clum A."/>
            <person name="Dockter R.B."/>
            <person name="Fauchery L."/>
            <person name="Guy J."/>
            <person name="Iotti M."/>
            <person name="Le Tacon F."/>
            <person name="Lindquist E.A."/>
            <person name="Lipzen A."/>
            <person name="Malagnac F."/>
            <person name="Mello A."/>
            <person name="Molinier V."/>
            <person name="Miyauchi S."/>
            <person name="Poulain J."/>
            <person name="Riccioni C."/>
            <person name="Rubini A."/>
            <person name="Sitrit Y."/>
            <person name="Splivallo R."/>
            <person name="Traeger S."/>
            <person name="Wang M."/>
            <person name="Zifcakova L."/>
            <person name="Wipf D."/>
            <person name="Zambonelli A."/>
            <person name="Paolocci F."/>
            <person name="Nowrousian M."/>
            <person name="Ottonello S."/>
            <person name="Baldrian P."/>
            <person name="Spatafora J.W."/>
            <person name="Henrissat B."/>
            <person name="Nagy L.G."/>
            <person name="Aury J.M."/>
            <person name="Wincker P."/>
            <person name="Grigoriev I.V."/>
            <person name="Bonfante P."/>
            <person name="Martin F.M."/>
        </authorList>
    </citation>
    <scope>NUCLEOTIDE SEQUENCE [LARGE SCALE GENOMIC DNA]</scope>
    <source>
        <strain evidence="2 3">RN42</strain>
    </source>
</reference>